<dbReference type="InterPro" id="IPR000250">
    <property type="entry name" value="Peptidase_G1"/>
</dbReference>
<feature type="transmembrane region" description="Helical" evidence="1">
    <location>
        <begin position="69"/>
        <end position="90"/>
    </location>
</feature>
<dbReference type="Proteomes" id="UP000683000">
    <property type="component" value="Unassembled WGS sequence"/>
</dbReference>
<keyword evidence="1" id="KW-0472">Membrane</keyword>
<dbReference type="EMBL" id="JAGFBS010000065">
    <property type="protein sequence ID" value="KAG6369798.1"/>
    <property type="molecule type" value="Genomic_DNA"/>
</dbReference>
<evidence type="ECO:0000256" key="1">
    <source>
        <dbReference type="SAM" id="Phobius"/>
    </source>
</evidence>
<feature type="transmembrane region" description="Helical" evidence="1">
    <location>
        <begin position="102"/>
        <end position="120"/>
    </location>
</feature>
<keyword evidence="1" id="KW-1133">Transmembrane helix</keyword>
<dbReference type="GO" id="GO:0006508">
    <property type="term" value="P:proteolysis"/>
    <property type="evidence" value="ECO:0007669"/>
    <property type="project" value="InterPro"/>
</dbReference>
<sequence>MLTSPSIFTLALRLSCALVYSFLFVSAVLAEYHPEKQQPPFLNRVEKSINSTTLVPFNFKWAGAAWTRRPVACFLLIVCYLVSSYLVLTVPIMPPARSPSPGLRAIIGSGFYIAVSIGSYTCGRITLGAGITVKIVEGGASYEGKVNHALVTHLTPFMYSLGPGGILDDVRIAPNSFPISVGHEIGAIVQQSSRTSGVIALINFTTGKVWTTFVSGNAVLCQQDADWAITTLPSLFDIPLAIFHMVSLTHIEAHLSRPTKISSLYISQCTGFNAK</sequence>
<comment type="caution">
    <text evidence="3">The sequence shown here is derived from an EMBL/GenBank/DDBJ whole genome shotgun (WGS) entry which is preliminary data.</text>
</comment>
<keyword evidence="4" id="KW-1185">Reference proteome</keyword>
<dbReference type="AlphaFoldDB" id="A0A8I3A3R2"/>
<gene>
    <name evidence="3" type="ORF">JVT61DRAFT_13569</name>
</gene>
<feature type="signal peptide" evidence="2">
    <location>
        <begin position="1"/>
        <end position="30"/>
    </location>
</feature>
<keyword evidence="1" id="KW-0812">Transmembrane</keyword>
<feature type="chain" id="PRO_5034273019" evidence="2">
    <location>
        <begin position="31"/>
        <end position="275"/>
    </location>
</feature>
<dbReference type="InterPro" id="IPR038656">
    <property type="entry name" value="Peptidase_G1_sf"/>
</dbReference>
<evidence type="ECO:0000313" key="4">
    <source>
        <dbReference type="Proteomes" id="UP000683000"/>
    </source>
</evidence>
<name>A0A8I3A3R2_9AGAM</name>
<dbReference type="Gene3D" id="2.60.120.700">
    <property type="entry name" value="Peptidase G1"/>
    <property type="match status" value="1"/>
</dbReference>
<keyword evidence="2" id="KW-0732">Signal</keyword>
<dbReference type="GO" id="GO:0070007">
    <property type="term" value="F:glutamic-type endopeptidase activity"/>
    <property type="evidence" value="ECO:0007669"/>
    <property type="project" value="InterPro"/>
</dbReference>
<organism evidence="3 4">
    <name type="scientific">Boletus reticuloceps</name>
    <dbReference type="NCBI Taxonomy" id="495285"/>
    <lineage>
        <taxon>Eukaryota</taxon>
        <taxon>Fungi</taxon>
        <taxon>Dikarya</taxon>
        <taxon>Basidiomycota</taxon>
        <taxon>Agaricomycotina</taxon>
        <taxon>Agaricomycetes</taxon>
        <taxon>Agaricomycetidae</taxon>
        <taxon>Boletales</taxon>
        <taxon>Boletineae</taxon>
        <taxon>Boletaceae</taxon>
        <taxon>Boletoideae</taxon>
        <taxon>Boletus</taxon>
    </lineage>
</organism>
<dbReference type="OrthoDB" id="10354555at2759"/>
<proteinExistence type="predicted"/>
<dbReference type="Pfam" id="PF01828">
    <property type="entry name" value="Peptidase_A4"/>
    <property type="match status" value="1"/>
</dbReference>
<evidence type="ECO:0000256" key="2">
    <source>
        <dbReference type="SAM" id="SignalP"/>
    </source>
</evidence>
<protein>
    <submittedName>
        <fullName evidence="3">Uncharacterized protein</fullName>
    </submittedName>
</protein>
<reference evidence="3" key="1">
    <citation type="submission" date="2021-03" db="EMBL/GenBank/DDBJ databases">
        <title>Evolutionary innovations through gain and loss of genes in the ectomycorrhizal Boletales.</title>
        <authorList>
            <person name="Wu G."/>
            <person name="Miyauchi S."/>
            <person name="Morin E."/>
            <person name="Yang Z.-L."/>
            <person name="Xu J."/>
            <person name="Martin F.M."/>
        </authorList>
    </citation>
    <scope>NUCLEOTIDE SEQUENCE</scope>
    <source>
        <strain evidence="3">BR01</strain>
    </source>
</reference>
<accession>A0A8I3A3R2</accession>
<evidence type="ECO:0000313" key="3">
    <source>
        <dbReference type="EMBL" id="KAG6369798.1"/>
    </source>
</evidence>